<dbReference type="Pfam" id="PF06796">
    <property type="entry name" value="NapE"/>
    <property type="match status" value="1"/>
</dbReference>
<dbReference type="EMBL" id="JBEPML010000012">
    <property type="protein sequence ID" value="MET3793221.1"/>
    <property type="molecule type" value="Genomic_DNA"/>
</dbReference>
<evidence type="ECO:0000313" key="3">
    <source>
        <dbReference type="Proteomes" id="UP001549076"/>
    </source>
</evidence>
<dbReference type="InterPro" id="IPR010649">
    <property type="entry name" value="NapE_TorE"/>
</dbReference>
<keyword evidence="3" id="KW-1185">Reference proteome</keyword>
<feature type="transmembrane region" description="Helical" evidence="1">
    <location>
        <begin position="41"/>
        <end position="70"/>
    </location>
</feature>
<comment type="caution">
    <text evidence="2">The sequence shown here is derived from an EMBL/GenBank/DDBJ whole genome shotgun (WGS) entry which is preliminary data.</text>
</comment>
<keyword evidence="1" id="KW-0812">Transmembrane</keyword>
<reference evidence="2 3" key="1">
    <citation type="submission" date="2024-06" db="EMBL/GenBank/DDBJ databases">
        <title>Genomic Encyclopedia of Type Strains, Phase IV (KMG-IV): sequencing the most valuable type-strain genomes for metagenomic binning, comparative biology and taxonomic classification.</title>
        <authorList>
            <person name="Goeker M."/>
        </authorList>
    </citation>
    <scope>NUCLEOTIDE SEQUENCE [LARGE SCALE GENOMIC DNA]</scope>
    <source>
        <strain evidence="2 3">DSM 27865</strain>
    </source>
</reference>
<evidence type="ECO:0000256" key="1">
    <source>
        <dbReference type="SAM" id="Phobius"/>
    </source>
</evidence>
<proteinExistence type="predicted"/>
<gene>
    <name evidence="2" type="ORF">ABID37_003445</name>
</gene>
<dbReference type="Proteomes" id="UP001549076">
    <property type="component" value="Unassembled WGS sequence"/>
</dbReference>
<sequence>MGHVGLFDLSKAHEEVMTQDTAQSAGATDAQPPASGRRKELLAFLVLAFGIWPIVAIGVVGGYGFLVWMFQIVYGPPGPPGG</sequence>
<evidence type="ECO:0000313" key="2">
    <source>
        <dbReference type="EMBL" id="MET3793221.1"/>
    </source>
</evidence>
<dbReference type="InterPro" id="IPR004448">
    <property type="entry name" value="Nitrate_reductase_NapE"/>
</dbReference>
<keyword evidence="1" id="KW-1133">Transmembrane helix</keyword>
<protein>
    <submittedName>
        <fullName evidence="2">Nitrate reductase NapE</fullName>
    </submittedName>
</protein>
<accession>A0ABV2N2F6</accession>
<name>A0ABV2N2F6_9HYPH</name>
<organism evidence="2 3">
    <name type="scientific">Aquamicrobium terrae</name>
    <dbReference type="NCBI Taxonomy" id="1324945"/>
    <lineage>
        <taxon>Bacteria</taxon>
        <taxon>Pseudomonadati</taxon>
        <taxon>Pseudomonadota</taxon>
        <taxon>Alphaproteobacteria</taxon>
        <taxon>Hyphomicrobiales</taxon>
        <taxon>Phyllobacteriaceae</taxon>
        <taxon>Aquamicrobium</taxon>
    </lineage>
</organism>
<dbReference type="NCBIfam" id="TIGR02973">
    <property type="entry name" value="nitrate_rd_NapE"/>
    <property type="match status" value="1"/>
</dbReference>
<keyword evidence="1" id="KW-0472">Membrane</keyword>